<name>A0A5B7DPJ7_PORTR</name>
<reference evidence="1 2" key="1">
    <citation type="submission" date="2019-05" db="EMBL/GenBank/DDBJ databases">
        <title>Another draft genome of Portunus trituberculatus and its Hox gene families provides insights of decapod evolution.</title>
        <authorList>
            <person name="Jeong J.-H."/>
            <person name="Song I."/>
            <person name="Kim S."/>
            <person name="Choi T."/>
            <person name="Kim D."/>
            <person name="Ryu S."/>
            <person name="Kim W."/>
        </authorList>
    </citation>
    <scope>NUCLEOTIDE SEQUENCE [LARGE SCALE GENOMIC DNA]</scope>
    <source>
        <tissue evidence="1">Muscle</tissue>
    </source>
</reference>
<proteinExistence type="predicted"/>
<accession>A0A5B7DPJ7</accession>
<dbReference type="AlphaFoldDB" id="A0A5B7DPJ7"/>
<keyword evidence="2" id="KW-1185">Reference proteome</keyword>
<comment type="caution">
    <text evidence="1">The sequence shown here is derived from an EMBL/GenBank/DDBJ whole genome shotgun (WGS) entry which is preliminary data.</text>
</comment>
<evidence type="ECO:0000313" key="2">
    <source>
        <dbReference type="Proteomes" id="UP000324222"/>
    </source>
</evidence>
<dbReference type="Proteomes" id="UP000324222">
    <property type="component" value="Unassembled WGS sequence"/>
</dbReference>
<dbReference type="EMBL" id="VSRR010001153">
    <property type="protein sequence ID" value="MPC23009.1"/>
    <property type="molecule type" value="Genomic_DNA"/>
</dbReference>
<gene>
    <name evidence="1" type="ORF">E2C01_016043</name>
</gene>
<protein>
    <submittedName>
        <fullName evidence="1">Uncharacterized protein</fullName>
    </submittedName>
</protein>
<evidence type="ECO:0000313" key="1">
    <source>
        <dbReference type="EMBL" id="MPC23009.1"/>
    </source>
</evidence>
<organism evidence="1 2">
    <name type="scientific">Portunus trituberculatus</name>
    <name type="common">Swimming crab</name>
    <name type="synonym">Neptunus trituberculatus</name>
    <dbReference type="NCBI Taxonomy" id="210409"/>
    <lineage>
        <taxon>Eukaryota</taxon>
        <taxon>Metazoa</taxon>
        <taxon>Ecdysozoa</taxon>
        <taxon>Arthropoda</taxon>
        <taxon>Crustacea</taxon>
        <taxon>Multicrustacea</taxon>
        <taxon>Malacostraca</taxon>
        <taxon>Eumalacostraca</taxon>
        <taxon>Eucarida</taxon>
        <taxon>Decapoda</taxon>
        <taxon>Pleocyemata</taxon>
        <taxon>Brachyura</taxon>
        <taxon>Eubrachyura</taxon>
        <taxon>Portunoidea</taxon>
        <taxon>Portunidae</taxon>
        <taxon>Portuninae</taxon>
        <taxon>Portunus</taxon>
    </lineage>
</organism>
<sequence length="115" mass="13292">MKKKERREGRAEVTRTGKTSRHTFYVPFSNTLVHTHYIFLFYETPSALRTPEARQEDNGAEGKPAWVQELAKPSHPSFPIPITTADPDAWYHARLHRRCPGESILVRYVAIRSTE</sequence>